<sequence length="111" mass="12562">MQGKNLSAFVKAVLQDGQLFYLASFLMSITMVILLFIPSIDISIRLVLFIPYIAVMNCIACYVFRHVRLGNIPEESLSSVRIESTMTEMEFRSSLPTSSRFVYISSVIGQR</sequence>
<protein>
    <submittedName>
        <fullName evidence="2">Uncharacterized protein</fullName>
    </submittedName>
</protein>
<organism evidence="2 3">
    <name type="scientific">Dendrothele bispora (strain CBS 962.96)</name>
    <dbReference type="NCBI Taxonomy" id="1314807"/>
    <lineage>
        <taxon>Eukaryota</taxon>
        <taxon>Fungi</taxon>
        <taxon>Dikarya</taxon>
        <taxon>Basidiomycota</taxon>
        <taxon>Agaricomycotina</taxon>
        <taxon>Agaricomycetes</taxon>
        <taxon>Agaricomycetidae</taxon>
        <taxon>Agaricales</taxon>
        <taxon>Agaricales incertae sedis</taxon>
        <taxon>Dendrothele</taxon>
    </lineage>
</organism>
<dbReference type="Proteomes" id="UP000297245">
    <property type="component" value="Unassembled WGS sequence"/>
</dbReference>
<feature type="transmembrane region" description="Helical" evidence="1">
    <location>
        <begin position="20"/>
        <end position="40"/>
    </location>
</feature>
<reference evidence="2 3" key="1">
    <citation type="journal article" date="2019" name="Nat. Ecol. Evol.">
        <title>Megaphylogeny resolves global patterns of mushroom evolution.</title>
        <authorList>
            <person name="Varga T."/>
            <person name="Krizsan K."/>
            <person name="Foldi C."/>
            <person name="Dima B."/>
            <person name="Sanchez-Garcia M."/>
            <person name="Sanchez-Ramirez S."/>
            <person name="Szollosi G.J."/>
            <person name="Szarkandi J.G."/>
            <person name="Papp V."/>
            <person name="Albert L."/>
            <person name="Andreopoulos W."/>
            <person name="Angelini C."/>
            <person name="Antonin V."/>
            <person name="Barry K.W."/>
            <person name="Bougher N.L."/>
            <person name="Buchanan P."/>
            <person name="Buyck B."/>
            <person name="Bense V."/>
            <person name="Catcheside P."/>
            <person name="Chovatia M."/>
            <person name="Cooper J."/>
            <person name="Damon W."/>
            <person name="Desjardin D."/>
            <person name="Finy P."/>
            <person name="Geml J."/>
            <person name="Haridas S."/>
            <person name="Hughes K."/>
            <person name="Justo A."/>
            <person name="Karasinski D."/>
            <person name="Kautmanova I."/>
            <person name="Kiss B."/>
            <person name="Kocsube S."/>
            <person name="Kotiranta H."/>
            <person name="LaButti K.M."/>
            <person name="Lechner B.E."/>
            <person name="Liimatainen K."/>
            <person name="Lipzen A."/>
            <person name="Lukacs Z."/>
            <person name="Mihaltcheva S."/>
            <person name="Morgado L.N."/>
            <person name="Niskanen T."/>
            <person name="Noordeloos M.E."/>
            <person name="Ohm R.A."/>
            <person name="Ortiz-Santana B."/>
            <person name="Ovrebo C."/>
            <person name="Racz N."/>
            <person name="Riley R."/>
            <person name="Savchenko A."/>
            <person name="Shiryaev A."/>
            <person name="Soop K."/>
            <person name="Spirin V."/>
            <person name="Szebenyi C."/>
            <person name="Tomsovsky M."/>
            <person name="Tulloss R.E."/>
            <person name="Uehling J."/>
            <person name="Grigoriev I.V."/>
            <person name="Vagvolgyi C."/>
            <person name="Papp T."/>
            <person name="Martin F.M."/>
            <person name="Miettinen O."/>
            <person name="Hibbett D.S."/>
            <person name="Nagy L.G."/>
        </authorList>
    </citation>
    <scope>NUCLEOTIDE SEQUENCE [LARGE SCALE GENOMIC DNA]</scope>
    <source>
        <strain evidence="2 3">CBS 962.96</strain>
    </source>
</reference>
<keyword evidence="1" id="KW-0472">Membrane</keyword>
<dbReference type="OrthoDB" id="3038990at2759"/>
<feature type="transmembrane region" description="Helical" evidence="1">
    <location>
        <begin position="46"/>
        <end position="64"/>
    </location>
</feature>
<proteinExistence type="predicted"/>
<keyword evidence="1" id="KW-1133">Transmembrane helix</keyword>
<keyword evidence="3" id="KW-1185">Reference proteome</keyword>
<dbReference type="EMBL" id="ML180009">
    <property type="protein sequence ID" value="THU79584.1"/>
    <property type="molecule type" value="Genomic_DNA"/>
</dbReference>
<name>A0A4S8KUL1_DENBC</name>
<keyword evidence="1" id="KW-0812">Transmembrane</keyword>
<dbReference type="AlphaFoldDB" id="A0A4S8KUL1"/>
<accession>A0A4S8KUL1</accession>
<evidence type="ECO:0000313" key="2">
    <source>
        <dbReference type="EMBL" id="THU79584.1"/>
    </source>
</evidence>
<evidence type="ECO:0000256" key="1">
    <source>
        <dbReference type="SAM" id="Phobius"/>
    </source>
</evidence>
<gene>
    <name evidence="2" type="ORF">K435DRAFT_523592</name>
</gene>
<evidence type="ECO:0000313" key="3">
    <source>
        <dbReference type="Proteomes" id="UP000297245"/>
    </source>
</evidence>